<organism evidence="2 3">
    <name type="scientific">Hyphomicrobium album</name>
    <dbReference type="NCBI Taxonomy" id="2665159"/>
    <lineage>
        <taxon>Bacteria</taxon>
        <taxon>Pseudomonadati</taxon>
        <taxon>Pseudomonadota</taxon>
        <taxon>Alphaproteobacteria</taxon>
        <taxon>Hyphomicrobiales</taxon>
        <taxon>Hyphomicrobiaceae</taxon>
        <taxon>Hyphomicrobium</taxon>
    </lineage>
</organism>
<feature type="transmembrane region" description="Helical" evidence="1">
    <location>
        <begin position="62"/>
        <end position="81"/>
    </location>
</feature>
<evidence type="ECO:0000256" key="1">
    <source>
        <dbReference type="SAM" id="Phobius"/>
    </source>
</evidence>
<proteinExistence type="predicted"/>
<evidence type="ECO:0000313" key="3">
    <source>
        <dbReference type="Proteomes" id="UP000440694"/>
    </source>
</evidence>
<keyword evidence="1" id="KW-1133">Transmembrane helix</keyword>
<protein>
    <submittedName>
        <fullName evidence="2">Uncharacterized protein</fullName>
    </submittedName>
</protein>
<sequence>MPDWIRNWFDLYPRKTGTIAAQAGQHASVWPQYLAVAAGVVVEPFLRKYIESGAWSVDLQSLLGRLLFGLIVAIILLPAVYKSSFDPEKPIAVQLAALFPMGIGWQSLVNAAANATIA</sequence>
<gene>
    <name evidence="2" type="ORF">GIW81_08425</name>
</gene>
<reference evidence="2 3" key="1">
    <citation type="submission" date="2019-11" db="EMBL/GenBank/DDBJ databases">
        <title>Identification of a novel strain.</title>
        <authorList>
            <person name="Xu Q."/>
            <person name="Wang G."/>
        </authorList>
    </citation>
    <scope>NUCLEOTIDE SEQUENCE [LARGE SCALE GENOMIC DNA]</scope>
    <source>
        <strain evidence="3">xq</strain>
    </source>
</reference>
<evidence type="ECO:0000313" key="2">
    <source>
        <dbReference type="EMBL" id="MTD94358.1"/>
    </source>
</evidence>
<name>A0A6I3KIX3_9HYPH</name>
<comment type="caution">
    <text evidence="2">The sequence shown here is derived from an EMBL/GenBank/DDBJ whole genome shotgun (WGS) entry which is preliminary data.</text>
</comment>
<keyword evidence="1" id="KW-0472">Membrane</keyword>
<accession>A0A6I3KIX3</accession>
<dbReference type="EMBL" id="WMBQ01000001">
    <property type="protein sequence ID" value="MTD94358.1"/>
    <property type="molecule type" value="Genomic_DNA"/>
</dbReference>
<dbReference type="RefSeq" id="WP_154738791.1">
    <property type="nucleotide sequence ID" value="NZ_WMBQ01000001.1"/>
</dbReference>
<dbReference type="AlphaFoldDB" id="A0A6I3KIX3"/>
<keyword evidence="1" id="KW-0812">Transmembrane</keyword>
<keyword evidence="3" id="KW-1185">Reference proteome</keyword>
<dbReference type="Proteomes" id="UP000440694">
    <property type="component" value="Unassembled WGS sequence"/>
</dbReference>